<dbReference type="SUPFAM" id="SSF48150">
    <property type="entry name" value="DNA-glycosylase"/>
    <property type="match status" value="1"/>
</dbReference>
<accession>A0A133UBM0</accession>
<keyword evidence="15" id="KW-1185">Reference proteome</keyword>
<dbReference type="InterPro" id="IPR003651">
    <property type="entry name" value="Endonuclease3_FeS-loop_motif"/>
</dbReference>
<sequence>MGDKSFKVISDEKSRVREIIKELEAEFQVNSPPRDHPFLTLVRTVLSQNTNSRNTERAYDNLTSEYTSPKDFAEADIEELENLIRPAGLYRSKARTLRKLGRIIIDEHEGYLKEVLKKSQNKARKELLEMPGVGPKSADCVLLFACGRDVLPVDTHISRTTKRLGFADLDDDPEEVKEKLEPLVPKGERGKIHLLLIELGREYCKALAPVCGECPINNLCPQKGKRY</sequence>
<dbReference type="CDD" id="cd00056">
    <property type="entry name" value="ENDO3c"/>
    <property type="match status" value="1"/>
</dbReference>
<dbReference type="GO" id="GO:0051539">
    <property type="term" value="F:4 iron, 4 sulfur cluster binding"/>
    <property type="evidence" value="ECO:0007669"/>
    <property type="project" value="UniProtKB-KW"/>
</dbReference>
<comment type="caution">
    <text evidence="14">The sequence shown here is derived from an EMBL/GenBank/DDBJ whole genome shotgun (WGS) entry which is preliminary data.</text>
</comment>
<evidence type="ECO:0000256" key="11">
    <source>
        <dbReference type="ARBA" id="ARBA00052915"/>
    </source>
</evidence>
<evidence type="ECO:0000256" key="1">
    <source>
        <dbReference type="ARBA" id="ARBA00001966"/>
    </source>
</evidence>
<organism evidence="14 15">
    <name type="scientific">candidate division MSBL1 archaeon SCGC-AAA259A05</name>
    <dbReference type="NCBI Taxonomy" id="1698259"/>
    <lineage>
        <taxon>Archaea</taxon>
        <taxon>Methanobacteriati</taxon>
        <taxon>Methanobacteriota</taxon>
        <taxon>candidate division MSBL1</taxon>
    </lineage>
</organism>
<evidence type="ECO:0000256" key="5">
    <source>
        <dbReference type="ARBA" id="ARBA00022763"/>
    </source>
</evidence>
<protein>
    <recommendedName>
        <fullName evidence="12">thymine-DNA glycosylase</fullName>
        <ecNumber evidence="12">3.2.2.29</ecNumber>
    </recommendedName>
</protein>
<dbReference type="InterPro" id="IPR003265">
    <property type="entry name" value="HhH-GPD_domain"/>
</dbReference>
<dbReference type="SMART" id="SM00478">
    <property type="entry name" value="ENDO3c"/>
    <property type="match status" value="1"/>
</dbReference>
<dbReference type="EC" id="3.2.2.29" evidence="12"/>
<dbReference type="PANTHER" id="PTHR10359">
    <property type="entry name" value="A/G-SPECIFIC ADENINE GLYCOSYLASE/ENDONUCLEASE III"/>
    <property type="match status" value="1"/>
</dbReference>
<evidence type="ECO:0000256" key="9">
    <source>
        <dbReference type="ARBA" id="ARBA00023204"/>
    </source>
</evidence>
<dbReference type="Pfam" id="PF10576">
    <property type="entry name" value="EndIII_4Fe-2S"/>
    <property type="match status" value="1"/>
</dbReference>
<evidence type="ECO:0000256" key="2">
    <source>
        <dbReference type="ARBA" id="ARBA00008343"/>
    </source>
</evidence>
<feature type="domain" description="HhH-GPD" evidence="13">
    <location>
        <begin position="46"/>
        <end position="202"/>
    </location>
</feature>
<proteinExistence type="inferred from homology"/>
<name>A0A133UBM0_9EURY</name>
<evidence type="ECO:0000256" key="12">
    <source>
        <dbReference type="ARBA" id="ARBA00066769"/>
    </source>
</evidence>
<dbReference type="InterPro" id="IPR023170">
    <property type="entry name" value="HhH_base_excis_C"/>
</dbReference>
<keyword evidence="8" id="KW-0411">Iron-sulfur</keyword>
<dbReference type="EMBL" id="LHXJ01000005">
    <property type="protein sequence ID" value="KXA91575.1"/>
    <property type="molecule type" value="Genomic_DNA"/>
</dbReference>
<evidence type="ECO:0000256" key="3">
    <source>
        <dbReference type="ARBA" id="ARBA00022485"/>
    </source>
</evidence>
<dbReference type="GO" id="GO:0006285">
    <property type="term" value="P:base-excision repair, AP site formation"/>
    <property type="evidence" value="ECO:0007669"/>
    <property type="project" value="TreeGrafter"/>
</dbReference>
<keyword evidence="3" id="KW-0004">4Fe-4S</keyword>
<dbReference type="Proteomes" id="UP000070163">
    <property type="component" value="Unassembled WGS sequence"/>
</dbReference>
<dbReference type="Pfam" id="PF00730">
    <property type="entry name" value="HhH-GPD"/>
    <property type="match status" value="1"/>
</dbReference>
<evidence type="ECO:0000256" key="10">
    <source>
        <dbReference type="ARBA" id="ARBA00023295"/>
    </source>
</evidence>
<evidence type="ECO:0000256" key="6">
    <source>
        <dbReference type="ARBA" id="ARBA00022801"/>
    </source>
</evidence>
<keyword evidence="7" id="KW-0408">Iron</keyword>
<keyword evidence="5" id="KW-0227">DNA damage</keyword>
<keyword evidence="4" id="KW-0479">Metal-binding</keyword>
<dbReference type="PIRSF" id="PIRSF001435">
    <property type="entry name" value="Nth"/>
    <property type="match status" value="1"/>
</dbReference>
<evidence type="ECO:0000256" key="7">
    <source>
        <dbReference type="ARBA" id="ARBA00023004"/>
    </source>
</evidence>
<comment type="catalytic activity">
    <reaction evidence="11">
        <text>Hydrolyzes mismatched double-stranded DNA and polynucleotides, releasing free thymine.</text>
        <dbReference type="EC" id="3.2.2.29"/>
    </reaction>
</comment>
<dbReference type="GO" id="GO:0046872">
    <property type="term" value="F:metal ion binding"/>
    <property type="evidence" value="ECO:0007669"/>
    <property type="project" value="UniProtKB-KW"/>
</dbReference>
<dbReference type="FunFam" id="1.10.340.30:FF:000001">
    <property type="entry name" value="Endonuclease III"/>
    <property type="match status" value="1"/>
</dbReference>
<dbReference type="PANTHER" id="PTHR10359:SF18">
    <property type="entry name" value="ENDONUCLEASE III"/>
    <property type="match status" value="1"/>
</dbReference>
<reference evidence="14 15" key="1">
    <citation type="journal article" date="2016" name="Sci. Rep.">
        <title>Metabolic traits of an uncultured archaeal lineage -MSBL1- from brine pools of the Red Sea.</title>
        <authorList>
            <person name="Mwirichia R."/>
            <person name="Alam I."/>
            <person name="Rashid M."/>
            <person name="Vinu M."/>
            <person name="Ba-Alawi W."/>
            <person name="Anthony Kamau A."/>
            <person name="Kamanda Ngugi D."/>
            <person name="Goker M."/>
            <person name="Klenk H.P."/>
            <person name="Bajic V."/>
            <person name="Stingl U."/>
        </authorList>
    </citation>
    <scope>NUCLEOTIDE SEQUENCE [LARGE SCALE GENOMIC DNA]</scope>
    <source>
        <strain evidence="14">SCGC-AAA259A05</strain>
    </source>
</reference>
<evidence type="ECO:0000313" key="15">
    <source>
        <dbReference type="Proteomes" id="UP000070163"/>
    </source>
</evidence>
<comment type="similarity">
    <text evidence="2">Belongs to the Nth/MutY family.</text>
</comment>
<dbReference type="GO" id="GO:0141016">
    <property type="term" value="F:G/T mismatch-specific thymine-DNA glycosylase activity"/>
    <property type="evidence" value="ECO:0007669"/>
    <property type="project" value="UniProtKB-EC"/>
</dbReference>
<dbReference type="Gene3D" id="1.10.340.30">
    <property type="entry name" value="Hypothetical protein, domain 2"/>
    <property type="match status" value="1"/>
</dbReference>
<keyword evidence="6" id="KW-0378">Hydrolase</keyword>
<comment type="cofactor">
    <cofactor evidence="1">
        <name>[4Fe-4S] cluster</name>
        <dbReference type="ChEBI" id="CHEBI:49883"/>
    </cofactor>
</comment>
<evidence type="ECO:0000259" key="13">
    <source>
        <dbReference type="SMART" id="SM00478"/>
    </source>
</evidence>
<dbReference type="Gene3D" id="1.10.1670.10">
    <property type="entry name" value="Helix-hairpin-Helix base-excision DNA repair enzymes (C-terminal)"/>
    <property type="match status" value="1"/>
</dbReference>
<evidence type="ECO:0000256" key="8">
    <source>
        <dbReference type="ARBA" id="ARBA00023014"/>
    </source>
</evidence>
<evidence type="ECO:0000256" key="4">
    <source>
        <dbReference type="ARBA" id="ARBA00022723"/>
    </source>
</evidence>
<evidence type="ECO:0000313" key="14">
    <source>
        <dbReference type="EMBL" id="KXA91575.1"/>
    </source>
</evidence>
<keyword evidence="10" id="KW-0326">Glycosidase</keyword>
<keyword evidence="9" id="KW-0234">DNA repair</keyword>
<dbReference type="AlphaFoldDB" id="A0A133UBM0"/>
<dbReference type="InterPro" id="IPR011257">
    <property type="entry name" value="DNA_glycosylase"/>
</dbReference>
<gene>
    <name evidence="14" type="ORF">AKJ57_00740</name>
</gene>